<evidence type="ECO:0000313" key="2">
    <source>
        <dbReference type="Proteomes" id="UP000318199"/>
    </source>
</evidence>
<dbReference type="SUPFAM" id="SSF52540">
    <property type="entry name" value="P-loop containing nucleoside triphosphate hydrolases"/>
    <property type="match status" value="1"/>
</dbReference>
<protein>
    <submittedName>
        <fullName evidence="1">AAA family ATPase</fullName>
    </submittedName>
</protein>
<dbReference type="RefSeq" id="WP_145890415.1">
    <property type="nucleotide sequence ID" value="NZ_VOBQ01000002.1"/>
</dbReference>
<dbReference type="Gene3D" id="3.40.50.300">
    <property type="entry name" value="P-loop containing nucleotide triphosphate hydrolases"/>
    <property type="match status" value="1"/>
</dbReference>
<gene>
    <name evidence="1" type="ORF">FN976_01930</name>
</gene>
<comment type="caution">
    <text evidence="1">The sequence shown here is derived from an EMBL/GenBank/DDBJ whole genome shotgun (WGS) entry which is preliminary data.</text>
</comment>
<name>A0A562ZWM1_9BURK</name>
<sequence length="202" mass="21719">MDELRGGLVLLSGAVTAGKSSLAAALIANHGFRKISTSGHLTELATAQGLENRRDVLQALGDRLDDETDYAWPIGVAQRQIQAGQHEGPWLLDAVRKDRQVFHFRSAFSRVLHIHVTAPEEVLRARYLIRQGNKDSRDAQGTYDDLIKHPNEISSRALMFSADLVFDSNSKSAAAMADAVVQALRGGADGAGSSDQRASGSG</sequence>
<dbReference type="InterPro" id="IPR027417">
    <property type="entry name" value="P-loop_NTPase"/>
</dbReference>
<dbReference type="EMBL" id="VOBQ01000002">
    <property type="protein sequence ID" value="TWO73019.1"/>
    <property type="molecule type" value="Genomic_DNA"/>
</dbReference>
<evidence type="ECO:0000313" key="1">
    <source>
        <dbReference type="EMBL" id="TWO73019.1"/>
    </source>
</evidence>
<accession>A0A562ZWM1</accession>
<dbReference type="Proteomes" id="UP000318199">
    <property type="component" value="Unassembled WGS sequence"/>
</dbReference>
<organism evidence="1 2">
    <name type="scientific">Caenimonas sedimenti</name>
    <dbReference type="NCBI Taxonomy" id="2596921"/>
    <lineage>
        <taxon>Bacteria</taxon>
        <taxon>Pseudomonadati</taxon>
        <taxon>Pseudomonadota</taxon>
        <taxon>Betaproteobacteria</taxon>
        <taxon>Burkholderiales</taxon>
        <taxon>Comamonadaceae</taxon>
        <taxon>Caenimonas</taxon>
    </lineage>
</organism>
<reference evidence="1 2" key="1">
    <citation type="submission" date="2019-07" db="EMBL/GenBank/DDBJ databases">
        <title>Caenimonas sedimenti sp. nov., isolated from activated sludge.</title>
        <authorList>
            <person name="Xu J."/>
        </authorList>
    </citation>
    <scope>NUCLEOTIDE SEQUENCE [LARGE SCALE GENOMIC DNA]</scope>
    <source>
        <strain evidence="1 2">HX-9-20</strain>
    </source>
</reference>
<dbReference type="AlphaFoldDB" id="A0A562ZWM1"/>
<dbReference type="Pfam" id="PF13238">
    <property type="entry name" value="AAA_18"/>
    <property type="match status" value="1"/>
</dbReference>
<keyword evidence="2" id="KW-1185">Reference proteome</keyword>
<dbReference type="OrthoDB" id="9099023at2"/>
<proteinExistence type="predicted"/>